<sequence>MDQNNTSTRQLGTHDAALVDTIIMVALLASNCENIPDCQLKAVRSFLKNTRTGAAANGETLPNIEKLLLYLNSYANSLKAHSQGTSSTTQNKQENVTHETSSGLTMMFCSMMLGSSQIDSTKKSL</sequence>
<keyword evidence="2" id="KW-1185">Reference proteome</keyword>
<reference evidence="1" key="2">
    <citation type="submission" date="2020-05" db="UniProtKB">
        <authorList>
            <consortium name="EnsemblMetazoa"/>
        </authorList>
    </citation>
    <scope>IDENTIFICATION</scope>
    <source>
        <strain evidence="1">FAR1</strain>
    </source>
</reference>
<proteinExistence type="predicted"/>
<reference evidence="2" key="1">
    <citation type="submission" date="2014-01" db="EMBL/GenBank/DDBJ databases">
        <title>The Genome Sequence of Anopheles farauti FAR1 (V2).</title>
        <authorList>
            <consortium name="The Broad Institute Genomics Platform"/>
            <person name="Neafsey D.E."/>
            <person name="Besansky N."/>
            <person name="Howell P."/>
            <person name="Walton C."/>
            <person name="Young S.K."/>
            <person name="Zeng Q."/>
            <person name="Gargeya S."/>
            <person name="Fitzgerald M."/>
            <person name="Haas B."/>
            <person name="Abouelleil A."/>
            <person name="Allen A.W."/>
            <person name="Alvarado L."/>
            <person name="Arachchi H.M."/>
            <person name="Berlin A.M."/>
            <person name="Chapman S.B."/>
            <person name="Gainer-Dewar J."/>
            <person name="Goldberg J."/>
            <person name="Griggs A."/>
            <person name="Gujja S."/>
            <person name="Hansen M."/>
            <person name="Howarth C."/>
            <person name="Imamovic A."/>
            <person name="Ireland A."/>
            <person name="Larimer J."/>
            <person name="McCowan C."/>
            <person name="Murphy C."/>
            <person name="Pearson M."/>
            <person name="Poon T.W."/>
            <person name="Priest M."/>
            <person name="Roberts A."/>
            <person name="Saif S."/>
            <person name="Shea T."/>
            <person name="Sisk P."/>
            <person name="Sykes S."/>
            <person name="Wortman J."/>
            <person name="Nusbaum C."/>
            <person name="Birren B."/>
        </authorList>
    </citation>
    <scope>NUCLEOTIDE SEQUENCE [LARGE SCALE GENOMIC DNA]</scope>
    <source>
        <strain evidence="2">FAR1</strain>
    </source>
</reference>
<dbReference type="EMBL" id="AXCN02001804">
    <property type="status" value="NOT_ANNOTATED_CDS"/>
    <property type="molecule type" value="Genomic_DNA"/>
</dbReference>
<dbReference type="VEuPathDB" id="VectorBase:AFAF012460"/>
<accession>A0A182QL84</accession>
<dbReference type="Proteomes" id="UP000075886">
    <property type="component" value="Unassembled WGS sequence"/>
</dbReference>
<protein>
    <submittedName>
        <fullName evidence="1">Uncharacterized protein</fullName>
    </submittedName>
</protein>
<name>A0A182QL84_9DIPT</name>
<evidence type="ECO:0000313" key="1">
    <source>
        <dbReference type="EnsemblMetazoa" id="AFAF012460-PA"/>
    </source>
</evidence>
<evidence type="ECO:0000313" key="2">
    <source>
        <dbReference type="Proteomes" id="UP000075886"/>
    </source>
</evidence>
<dbReference type="AlphaFoldDB" id="A0A182QL84"/>
<dbReference type="EnsemblMetazoa" id="AFAF012460-RA">
    <property type="protein sequence ID" value="AFAF012460-PA"/>
    <property type="gene ID" value="AFAF012460"/>
</dbReference>
<organism evidence="1 2">
    <name type="scientific">Anopheles farauti</name>
    <dbReference type="NCBI Taxonomy" id="69004"/>
    <lineage>
        <taxon>Eukaryota</taxon>
        <taxon>Metazoa</taxon>
        <taxon>Ecdysozoa</taxon>
        <taxon>Arthropoda</taxon>
        <taxon>Hexapoda</taxon>
        <taxon>Insecta</taxon>
        <taxon>Pterygota</taxon>
        <taxon>Neoptera</taxon>
        <taxon>Endopterygota</taxon>
        <taxon>Diptera</taxon>
        <taxon>Nematocera</taxon>
        <taxon>Culicoidea</taxon>
        <taxon>Culicidae</taxon>
        <taxon>Anophelinae</taxon>
        <taxon>Anopheles</taxon>
    </lineage>
</organism>